<protein>
    <recommendedName>
        <fullName evidence="3">Universal stress protein family protein</fullName>
    </recommendedName>
</protein>
<dbReference type="Proteomes" id="UP000639606">
    <property type="component" value="Unassembled WGS sequence"/>
</dbReference>
<dbReference type="AlphaFoldDB" id="A0A918ARY6"/>
<organism evidence="1 2">
    <name type="scientific">Saccharothrix coeruleofusca</name>
    <dbReference type="NCBI Taxonomy" id="33919"/>
    <lineage>
        <taxon>Bacteria</taxon>
        <taxon>Bacillati</taxon>
        <taxon>Actinomycetota</taxon>
        <taxon>Actinomycetes</taxon>
        <taxon>Pseudonocardiales</taxon>
        <taxon>Pseudonocardiaceae</taxon>
        <taxon>Saccharothrix</taxon>
    </lineage>
</organism>
<keyword evidence="2" id="KW-1185">Reference proteome</keyword>
<accession>A0A918ARY6</accession>
<name>A0A918ARY6_9PSEU</name>
<dbReference type="EMBL" id="BMRG01000019">
    <property type="protein sequence ID" value="GGP79246.1"/>
    <property type="molecule type" value="Genomic_DNA"/>
</dbReference>
<proteinExistence type="predicted"/>
<sequence length="238" mass="25651">MTEQQALPALPPVIVAGDPSPWGEAALRWAADLADATGVPLEVHPPTADPVHDLLVASTRAQVLVTAYRGGDATAFGLGRVVSPLVEHAACDVVVVRGTASALRHRHHRVTALVTGNPSDELVLARAVEHADRLGAALRVLHAAPPLPLRADDPWWPVERAGRVLRATPHTSVLARMHPHEAIARHADTDLLVLAERGQLVRTALLHARCPVLVAHRWPTEPRREPVRTVEAARTPVR</sequence>
<evidence type="ECO:0008006" key="3">
    <source>
        <dbReference type="Google" id="ProtNLM"/>
    </source>
</evidence>
<reference evidence="1" key="2">
    <citation type="submission" date="2020-09" db="EMBL/GenBank/DDBJ databases">
        <authorList>
            <person name="Sun Q."/>
            <person name="Ohkuma M."/>
        </authorList>
    </citation>
    <scope>NUCLEOTIDE SEQUENCE</scope>
    <source>
        <strain evidence="1">JCM 3313</strain>
    </source>
</reference>
<dbReference type="Gene3D" id="3.40.50.12370">
    <property type="match status" value="1"/>
</dbReference>
<comment type="caution">
    <text evidence="1">The sequence shown here is derived from an EMBL/GenBank/DDBJ whole genome shotgun (WGS) entry which is preliminary data.</text>
</comment>
<gene>
    <name evidence="1" type="ORF">GCM10010185_61350</name>
</gene>
<dbReference type="SUPFAM" id="SSF52402">
    <property type="entry name" value="Adenine nucleotide alpha hydrolases-like"/>
    <property type="match status" value="2"/>
</dbReference>
<evidence type="ECO:0000313" key="2">
    <source>
        <dbReference type="Proteomes" id="UP000639606"/>
    </source>
</evidence>
<evidence type="ECO:0000313" key="1">
    <source>
        <dbReference type="EMBL" id="GGP79246.1"/>
    </source>
</evidence>
<reference evidence="1" key="1">
    <citation type="journal article" date="2014" name="Int. J. Syst. Evol. Microbiol.">
        <title>Complete genome sequence of Corynebacterium casei LMG S-19264T (=DSM 44701T), isolated from a smear-ripened cheese.</title>
        <authorList>
            <consortium name="US DOE Joint Genome Institute (JGI-PGF)"/>
            <person name="Walter F."/>
            <person name="Albersmeier A."/>
            <person name="Kalinowski J."/>
            <person name="Ruckert C."/>
        </authorList>
    </citation>
    <scope>NUCLEOTIDE SEQUENCE</scope>
    <source>
        <strain evidence="1">JCM 3313</strain>
    </source>
</reference>
<dbReference type="RefSeq" id="WP_189226819.1">
    <property type="nucleotide sequence ID" value="NZ_BMRG01000019.1"/>
</dbReference>